<sequence length="645" mass="73377">MSQDVMIWVMNSTIVFGDYVNLEMKKSESCNKCLDLETQLVKKKNMVEQDVYTELSNSFAKLEKHCISLELDIQLNQQIFQKDKSCNNQNALEFSKYFEINDLKAQLQAKNTTICKLKEHIKSMRKNNKEEKVKQEMDGIETINIKTRALYKEHYDSLIVQLNSKSMENTNLKGQIQEKVFVTNALKNELWRLKRKNVLDNATIITNATTIAPGMFKLDLDPLAPRLLKNKDTHNDYLKYAQEQADILQGIELLIYVRDTCPTVNKPSEKLVAVTPMNKVKKVRFSEPLTSSSNIHKQGYNATNVPSSSSLVNDRLSRLFSEGLRHNLFLVGQFYDSDLEVAFQINTCFIQNLDGVDLLLGSKDTNLYIISLDDMLKTSPICLLSKASKTRSWLWHRRLSHLNFGHELQFITPATSSSGLVPNPVLRQPFNPPNRNDWNRLFQPMFDEYFNPPKSVVSPVQVGATPRAVDIADSPSSTTIDLDAPSTIDPTLFTRKAGNDLLLGTIHLGLWYSKDISISLIAYLDADHARCQDTRRSTSGCAQFLGDKLVSWSSKKQKSTAISSTEAEYIALFGCCAQILYMRSQLTDYGFQFNKIPLYCDNKSATALCCNNVQHSRAKHIDVRYHFITEKVENEIVELVDRNNA</sequence>
<proteinExistence type="predicted"/>
<dbReference type="Proteomes" id="UP001151760">
    <property type="component" value="Unassembled WGS sequence"/>
</dbReference>
<organism evidence="2 3">
    <name type="scientific">Tanacetum coccineum</name>
    <dbReference type="NCBI Taxonomy" id="301880"/>
    <lineage>
        <taxon>Eukaryota</taxon>
        <taxon>Viridiplantae</taxon>
        <taxon>Streptophyta</taxon>
        <taxon>Embryophyta</taxon>
        <taxon>Tracheophyta</taxon>
        <taxon>Spermatophyta</taxon>
        <taxon>Magnoliopsida</taxon>
        <taxon>eudicotyledons</taxon>
        <taxon>Gunneridae</taxon>
        <taxon>Pentapetalae</taxon>
        <taxon>asterids</taxon>
        <taxon>campanulids</taxon>
        <taxon>Asterales</taxon>
        <taxon>Asteraceae</taxon>
        <taxon>Asteroideae</taxon>
        <taxon>Anthemideae</taxon>
        <taxon>Anthemidinae</taxon>
        <taxon>Tanacetum</taxon>
    </lineage>
</organism>
<dbReference type="PANTHER" id="PTHR11439:SF483">
    <property type="entry name" value="PEPTIDE SYNTHASE GLIP-LIKE, PUTATIVE (AFU_ORTHOLOGUE AFUA_3G12920)-RELATED"/>
    <property type="match status" value="1"/>
</dbReference>
<dbReference type="EMBL" id="BQNB010019658">
    <property type="protein sequence ID" value="GJT87677.1"/>
    <property type="molecule type" value="Genomic_DNA"/>
</dbReference>
<gene>
    <name evidence="2" type="ORF">Tco_1069394</name>
</gene>
<keyword evidence="3" id="KW-1185">Reference proteome</keyword>
<evidence type="ECO:0000313" key="3">
    <source>
        <dbReference type="Proteomes" id="UP001151760"/>
    </source>
</evidence>
<protein>
    <recommendedName>
        <fullName evidence="1">GAG-pre-integrase domain-containing protein</fullName>
    </recommendedName>
</protein>
<reference evidence="2" key="1">
    <citation type="journal article" date="2022" name="Int. J. Mol. Sci.">
        <title>Draft Genome of Tanacetum Coccineum: Genomic Comparison of Closely Related Tanacetum-Family Plants.</title>
        <authorList>
            <person name="Yamashiro T."/>
            <person name="Shiraishi A."/>
            <person name="Nakayama K."/>
            <person name="Satake H."/>
        </authorList>
    </citation>
    <scope>NUCLEOTIDE SEQUENCE</scope>
</reference>
<dbReference type="CDD" id="cd09272">
    <property type="entry name" value="RNase_HI_RT_Ty1"/>
    <property type="match status" value="1"/>
</dbReference>
<reference evidence="2" key="2">
    <citation type="submission" date="2022-01" db="EMBL/GenBank/DDBJ databases">
        <authorList>
            <person name="Yamashiro T."/>
            <person name="Shiraishi A."/>
            <person name="Satake H."/>
            <person name="Nakayama K."/>
        </authorList>
    </citation>
    <scope>NUCLEOTIDE SEQUENCE</scope>
</reference>
<feature type="domain" description="GAG-pre-integrase" evidence="1">
    <location>
        <begin position="366"/>
        <end position="406"/>
    </location>
</feature>
<accession>A0ABQ5HIC2</accession>
<evidence type="ECO:0000259" key="1">
    <source>
        <dbReference type="Pfam" id="PF13976"/>
    </source>
</evidence>
<dbReference type="InterPro" id="IPR025724">
    <property type="entry name" value="GAG-pre-integrase_dom"/>
</dbReference>
<evidence type="ECO:0000313" key="2">
    <source>
        <dbReference type="EMBL" id="GJT87677.1"/>
    </source>
</evidence>
<dbReference type="Pfam" id="PF13976">
    <property type="entry name" value="gag_pre-integrs"/>
    <property type="match status" value="1"/>
</dbReference>
<dbReference type="PANTHER" id="PTHR11439">
    <property type="entry name" value="GAG-POL-RELATED RETROTRANSPOSON"/>
    <property type="match status" value="1"/>
</dbReference>
<name>A0ABQ5HIC2_9ASTR</name>
<comment type="caution">
    <text evidence="2">The sequence shown here is derived from an EMBL/GenBank/DDBJ whole genome shotgun (WGS) entry which is preliminary data.</text>
</comment>